<evidence type="ECO:0000259" key="1">
    <source>
        <dbReference type="Pfam" id="PF03235"/>
    </source>
</evidence>
<dbReference type="Pfam" id="PF07510">
    <property type="entry name" value="GmrSD_C"/>
    <property type="match status" value="1"/>
</dbReference>
<evidence type="ECO:0000313" key="3">
    <source>
        <dbReference type="EMBL" id="SDN98649.1"/>
    </source>
</evidence>
<dbReference type="PANTHER" id="PTHR35149:SF2">
    <property type="entry name" value="DUF262 DOMAIN-CONTAINING PROTEIN"/>
    <property type="match status" value="1"/>
</dbReference>
<feature type="domain" description="GmrSD restriction endonucleases N-terminal" evidence="1">
    <location>
        <begin position="12"/>
        <end position="230"/>
    </location>
</feature>
<dbReference type="OrthoDB" id="9798761at2"/>
<dbReference type="AlphaFoldDB" id="A0A1H0FVY1"/>
<reference evidence="4" key="1">
    <citation type="submission" date="2016-10" db="EMBL/GenBank/DDBJ databases">
        <authorList>
            <person name="Varghese N."/>
            <person name="Submissions S."/>
        </authorList>
    </citation>
    <scope>NUCLEOTIDE SEQUENCE [LARGE SCALE GENOMIC DNA]</scope>
    <source>
        <strain evidence="4">CGMCC 4.6609</strain>
    </source>
</reference>
<gene>
    <name evidence="3" type="ORF">SAMN05421507_101942</name>
</gene>
<dbReference type="InterPro" id="IPR011089">
    <property type="entry name" value="GmrSD_C"/>
</dbReference>
<dbReference type="Pfam" id="PF03235">
    <property type="entry name" value="GmrSD_N"/>
    <property type="match status" value="1"/>
</dbReference>
<dbReference type="STRING" id="641025.SAMN05421507_101942"/>
<evidence type="ECO:0000259" key="2">
    <source>
        <dbReference type="Pfam" id="PF07510"/>
    </source>
</evidence>
<evidence type="ECO:0000313" key="4">
    <source>
        <dbReference type="Proteomes" id="UP000199691"/>
    </source>
</evidence>
<dbReference type="EMBL" id="FNIX01000001">
    <property type="protein sequence ID" value="SDN98649.1"/>
    <property type="molecule type" value="Genomic_DNA"/>
</dbReference>
<feature type="domain" description="GmrSD restriction endonucleases C-terminal" evidence="2">
    <location>
        <begin position="425"/>
        <end position="545"/>
    </location>
</feature>
<sequence length="553" mass="63322">MHKLGAHEVPLRKVFSSDYDFWIPDYQRPYAWEVEQAGQLLDDLVEAVERDDDEPYFLGSMVLVKNDGAADSEVIDGQQRLTTLTILLAIVRDLAEPGGIRDSLGKMIIEPGDELLDLEAKPRLALKKRDQAFFRTYVQTPGRVEELIALNDTALKTDAQKSIRDNAKALREVLVRWDEESRRRLVKMISARTFLVIVTTPNLTSAHRIFSVMNARGLDLSPADIFKSKVIGLLDDEYATKWDEAEVMLGRSDFADLFLYIRMIFAKERAKQDLMTEFPKQVLDQYLPGRAAEFVDDVLVPYAEAYEQIRDFGYEASAKAERVNSWFRRLSQIDNSDWLPPALWAMRHHGDDPVWLDGFLRKLERLAASMFIRRVYTTPRVVRYSNLLRELAAGHGLDSPAFDLDADERAETVRQLDGPLYLVQKTRKYVLLRLDEVLAGSSGVTHDFSIITVEHVLPQNPKADSAWLDAFTAQARGTWTHRLANLVLLNRTKNSQAQNYDFETKKHKYFLSRSGVSAFPLTSQVLAQSEWTPALLETRQKELLRTLAEEWEL</sequence>
<dbReference type="PANTHER" id="PTHR35149">
    <property type="entry name" value="SLL5132 PROTEIN"/>
    <property type="match status" value="1"/>
</dbReference>
<dbReference type="Proteomes" id="UP000199691">
    <property type="component" value="Unassembled WGS sequence"/>
</dbReference>
<keyword evidence="4" id="KW-1185">Reference proteome</keyword>
<accession>A0A1H0FVY1</accession>
<organism evidence="3 4">
    <name type="scientific">Lentzea jiangxiensis</name>
    <dbReference type="NCBI Taxonomy" id="641025"/>
    <lineage>
        <taxon>Bacteria</taxon>
        <taxon>Bacillati</taxon>
        <taxon>Actinomycetota</taxon>
        <taxon>Actinomycetes</taxon>
        <taxon>Pseudonocardiales</taxon>
        <taxon>Pseudonocardiaceae</taxon>
        <taxon>Lentzea</taxon>
    </lineage>
</organism>
<protein>
    <recommendedName>
        <fullName evidence="5">DUF262 domain-containing protein</fullName>
    </recommendedName>
</protein>
<proteinExistence type="predicted"/>
<dbReference type="RefSeq" id="WP_090095364.1">
    <property type="nucleotide sequence ID" value="NZ_FNIX01000001.1"/>
</dbReference>
<dbReference type="InterPro" id="IPR004919">
    <property type="entry name" value="GmrSD_N"/>
</dbReference>
<name>A0A1H0FVY1_9PSEU</name>
<evidence type="ECO:0008006" key="5">
    <source>
        <dbReference type="Google" id="ProtNLM"/>
    </source>
</evidence>